<dbReference type="GO" id="GO:0016705">
    <property type="term" value="F:oxidoreductase activity, acting on paired donors, with incorporation or reduction of molecular oxygen"/>
    <property type="evidence" value="ECO:0007669"/>
    <property type="project" value="InterPro"/>
</dbReference>
<evidence type="ECO:0000256" key="1">
    <source>
        <dbReference type="ARBA" id="ARBA00023002"/>
    </source>
</evidence>
<dbReference type="SUPFAM" id="SSF51679">
    <property type="entry name" value="Bacterial luciferase-like"/>
    <property type="match status" value="1"/>
</dbReference>
<comment type="caution">
    <text evidence="4">The sequence shown here is derived from an EMBL/GenBank/DDBJ whole genome shotgun (WGS) entry which is preliminary data.</text>
</comment>
<organism evidence="4 5">
    <name type="scientific">Pilimelia anulata</name>
    <dbReference type="NCBI Taxonomy" id="53371"/>
    <lineage>
        <taxon>Bacteria</taxon>
        <taxon>Bacillati</taxon>
        <taxon>Actinomycetota</taxon>
        <taxon>Actinomycetes</taxon>
        <taxon>Micromonosporales</taxon>
        <taxon>Micromonosporaceae</taxon>
        <taxon>Pilimelia</taxon>
    </lineage>
</organism>
<evidence type="ECO:0000313" key="4">
    <source>
        <dbReference type="EMBL" id="GGJ90849.1"/>
    </source>
</evidence>
<dbReference type="InterPro" id="IPR050766">
    <property type="entry name" value="Bact_Lucif_Oxidored"/>
</dbReference>
<evidence type="ECO:0000313" key="5">
    <source>
        <dbReference type="Proteomes" id="UP000649739"/>
    </source>
</evidence>
<sequence>MVAPVAVDVFLLAGRFPGTDDAAALRHALAYGAAAEAAGFGGAWVAEHHFIPYGVIPSATAFAGHLLGRTRTLRVGTAACLLSVRHPVALAEEAVLLDELSGGRFDLGVARGGPWVDLEVFGAGDAGYAPAGFAEALDVLGAWLSGRARVGGAGPRFAFRPVDVVPRPRRPVGTWVAATSAGTAALAAARGLPLLLGLHAPAAAHAELLAGWAAAARAHGHDPAGAPHAAAHLAYVADSRDEAVAAVRAALPGWVATTGAYVRLDGEQGGSRDPAGYAERLLDLHPVGPPAYCVEVLRRSLAVSGARRLLLLVEAAGDPALTLANIARLGAEVLPALR</sequence>
<protein>
    <submittedName>
        <fullName evidence="4">Alkanal monooxygenase</fullName>
    </submittedName>
</protein>
<keyword evidence="2 4" id="KW-0503">Monooxygenase</keyword>
<dbReference type="GO" id="GO:0005829">
    <property type="term" value="C:cytosol"/>
    <property type="evidence" value="ECO:0007669"/>
    <property type="project" value="TreeGrafter"/>
</dbReference>
<feature type="domain" description="Luciferase-like" evidence="3">
    <location>
        <begin position="8"/>
        <end position="305"/>
    </location>
</feature>
<gene>
    <name evidence="4" type="ORF">GCM10010123_20850</name>
</gene>
<evidence type="ECO:0000259" key="3">
    <source>
        <dbReference type="Pfam" id="PF00296"/>
    </source>
</evidence>
<dbReference type="InterPro" id="IPR036661">
    <property type="entry name" value="Luciferase-like_sf"/>
</dbReference>
<dbReference type="RefSeq" id="WP_189169899.1">
    <property type="nucleotide sequence ID" value="NZ_BMQB01000004.1"/>
</dbReference>
<dbReference type="InterPro" id="IPR011251">
    <property type="entry name" value="Luciferase-like_dom"/>
</dbReference>
<keyword evidence="5" id="KW-1185">Reference proteome</keyword>
<dbReference type="Gene3D" id="3.20.20.30">
    <property type="entry name" value="Luciferase-like domain"/>
    <property type="match status" value="1"/>
</dbReference>
<dbReference type="AlphaFoldDB" id="A0A8J3BAM5"/>
<name>A0A8J3BAM5_9ACTN</name>
<accession>A0A8J3BAM5</accession>
<dbReference type="PANTHER" id="PTHR30137:SF8">
    <property type="entry name" value="BLR5498 PROTEIN"/>
    <property type="match status" value="1"/>
</dbReference>
<dbReference type="EMBL" id="BMQB01000004">
    <property type="protein sequence ID" value="GGJ90849.1"/>
    <property type="molecule type" value="Genomic_DNA"/>
</dbReference>
<reference evidence="4" key="1">
    <citation type="journal article" date="2014" name="Int. J. Syst. Evol. Microbiol.">
        <title>Complete genome sequence of Corynebacterium casei LMG S-19264T (=DSM 44701T), isolated from a smear-ripened cheese.</title>
        <authorList>
            <consortium name="US DOE Joint Genome Institute (JGI-PGF)"/>
            <person name="Walter F."/>
            <person name="Albersmeier A."/>
            <person name="Kalinowski J."/>
            <person name="Ruckert C."/>
        </authorList>
    </citation>
    <scope>NUCLEOTIDE SEQUENCE</scope>
    <source>
        <strain evidence="4">JCM 3090</strain>
    </source>
</reference>
<proteinExistence type="predicted"/>
<dbReference type="Pfam" id="PF00296">
    <property type="entry name" value="Bac_luciferase"/>
    <property type="match status" value="1"/>
</dbReference>
<keyword evidence="1" id="KW-0560">Oxidoreductase</keyword>
<dbReference type="Proteomes" id="UP000649739">
    <property type="component" value="Unassembled WGS sequence"/>
</dbReference>
<reference evidence="4" key="2">
    <citation type="submission" date="2020-09" db="EMBL/GenBank/DDBJ databases">
        <authorList>
            <person name="Sun Q."/>
            <person name="Ohkuma M."/>
        </authorList>
    </citation>
    <scope>NUCLEOTIDE SEQUENCE</scope>
    <source>
        <strain evidence="4">JCM 3090</strain>
    </source>
</reference>
<dbReference type="GO" id="GO:0004497">
    <property type="term" value="F:monooxygenase activity"/>
    <property type="evidence" value="ECO:0007669"/>
    <property type="project" value="UniProtKB-KW"/>
</dbReference>
<evidence type="ECO:0000256" key="2">
    <source>
        <dbReference type="ARBA" id="ARBA00023033"/>
    </source>
</evidence>
<dbReference type="PANTHER" id="PTHR30137">
    <property type="entry name" value="LUCIFERASE-LIKE MONOOXYGENASE"/>
    <property type="match status" value="1"/>
</dbReference>